<evidence type="ECO:0000313" key="3">
    <source>
        <dbReference type="EMBL" id="EED86774.1"/>
    </source>
</evidence>
<dbReference type="RefSeq" id="XP_002297046.1">
    <property type="nucleotide sequence ID" value="XM_002297010.1"/>
</dbReference>
<keyword evidence="4" id="KW-1185">Reference proteome</keyword>
<dbReference type="InParanoid" id="B8LDA8"/>
<name>B8LDA8_THAPS</name>
<dbReference type="PaxDb" id="35128-Thaps11184"/>
<dbReference type="eggNOG" id="ENOG502R19U">
    <property type="taxonomic scope" value="Eukaryota"/>
</dbReference>
<feature type="compositionally biased region" description="Acidic residues" evidence="2">
    <location>
        <begin position="1"/>
        <end position="15"/>
    </location>
</feature>
<feature type="coiled-coil region" evidence="1">
    <location>
        <begin position="195"/>
        <end position="229"/>
    </location>
</feature>
<reference evidence="3 4" key="2">
    <citation type="journal article" date="2008" name="Nature">
        <title>The Phaeodactylum genome reveals the evolutionary history of diatom genomes.</title>
        <authorList>
            <person name="Bowler C."/>
            <person name="Allen A.E."/>
            <person name="Badger J.H."/>
            <person name="Grimwood J."/>
            <person name="Jabbari K."/>
            <person name="Kuo A."/>
            <person name="Maheswari U."/>
            <person name="Martens C."/>
            <person name="Maumus F."/>
            <person name="Otillar R.P."/>
            <person name="Rayko E."/>
            <person name="Salamov A."/>
            <person name="Vandepoele K."/>
            <person name="Beszteri B."/>
            <person name="Gruber A."/>
            <person name="Heijde M."/>
            <person name="Katinka M."/>
            <person name="Mock T."/>
            <person name="Valentin K."/>
            <person name="Verret F."/>
            <person name="Berges J.A."/>
            <person name="Brownlee C."/>
            <person name="Cadoret J.P."/>
            <person name="Chiovitti A."/>
            <person name="Choi C.J."/>
            <person name="Coesel S."/>
            <person name="De Martino A."/>
            <person name="Detter J.C."/>
            <person name="Durkin C."/>
            <person name="Falciatore A."/>
            <person name="Fournet J."/>
            <person name="Haruta M."/>
            <person name="Huysman M.J."/>
            <person name="Jenkins B.D."/>
            <person name="Jiroutova K."/>
            <person name="Jorgensen R.E."/>
            <person name="Joubert Y."/>
            <person name="Kaplan A."/>
            <person name="Kroger N."/>
            <person name="Kroth P.G."/>
            <person name="La Roche J."/>
            <person name="Lindquist E."/>
            <person name="Lommer M."/>
            <person name="Martin-Jezequel V."/>
            <person name="Lopez P.J."/>
            <person name="Lucas S."/>
            <person name="Mangogna M."/>
            <person name="McGinnis K."/>
            <person name="Medlin L.K."/>
            <person name="Montsant A."/>
            <person name="Oudot-Le Secq M.P."/>
            <person name="Napoli C."/>
            <person name="Obornik M."/>
            <person name="Parker M.S."/>
            <person name="Petit J.L."/>
            <person name="Porcel B.M."/>
            <person name="Poulsen N."/>
            <person name="Robison M."/>
            <person name="Rychlewski L."/>
            <person name="Rynearson T.A."/>
            <person name="Schmutz J."/>
            <person name="Shapiro H."/>
            <person name="Siaut M."/>
            <person name="Stanley M."/>
            <person name="Sussman M.R."/>
            <person name="Taylor A.R."/>
            <person name="Vardi A."/>
            <person name="von Dassow P."/>
            <person name="Vyverman W."/>
            <person name="Willis A."/>
            <person name="Wyrwicz L.S."/>
            <person name="Rokhsar D.S."/>
            <person name="Weissenbach J."/>
            <person name="Armbrust E.V."/>
            <person name="Green B.R."/>
            <person name="Van de Peer Y."/>
            <person name="Grigoriev I.V."/>
        </authorList>
    </citation>
    <scope>NUCLEOTIDE SEQUENCE [LARGE SCALE GENOMIC DNA]</scope>
    <source>
        <strain evidence="3 4">CCMP1335</strain>
    </source>
</reference>
<feature type="region of interest" description="Disordered" evidence="2">
    <location>
        <begin position="1"/>
        <end position="87"/>
    </location>
</feature>
<feature type="compositionally biased region" description="Polar residues" evidence="2">
    <location>
        <begin position="364"/>
        <end position="378"/>
    </location>
</feature>
<feature type="region of interest" description="Disordered" evidence="2">
    <location>
        <begin position="349"/>
        <end position="395"/>
    </location>
</feature>
<feature type="compositionally biased region" description="Polar residues" evidence="2">
    <location>
        <begin position="46"/>
        <end position="61"/>
    </location>
</feature>
<evidence type="ECO:0000313" key="4">
    <source>
        <dbReference type="Proteomes" id="UP000001449"/>
    </source>
</evidence>
<accession>B8LDA8</accession>
<dbReference type="KEGG" id="tps:THAPSDRAFT_11184"/>
<dbReference type="Proteomes" id="UP000001449">
    <property type="component" value="Unassembled WGS sequence"/>
</dbReference>
<proteinExistence type="predicted"/>
<dbReference type="GeneID" id="7449926"/>
<sequence>MALDDDLPTISEEDSDSVRSGSVKSSSDTKVPLTFEQFLAAEDQTGRSSPPSSEETGNSNNKQQQQQQQSRDKKKKKKSKKDNVYFSDDHVDTAQQILVDLCTEMKELKTTMQIEAEKTNTTMLDNISSNNVTIKSLADQMEMLQGNMKQLDMMIESKATPEQIEEMSRIRAVQEMLRVAAEDKDKTVEIYETHAKRGYEEIERLRQDLASERKEVSSLRAELDMLREERRGGGEMSVKTGPGALYINGDGHSVGRPNTGGASVGTFDDMTLETKGSYDTMAYETKSLKKRIIHMKKKLSVAQMEAKEAGDLRAEVERLRVQHETEKRSSKEKDETIQRLKDEILELRRSQANAAPRPQPVTPPATSQVKTSPGNTHQTKTVTAATKKNKWWQNL</sequence>
<gene>
    <name evidence="3" type="ORF">THAPSDRAFT_11184</name>
</gene>
<protein>
    <submittedName>
        <fullName evidence="3">Uncharacterized protein</fullName>
    </submittedName>
</protein>
<reference evidence="3 4" key="1">
    <citation type="journal article" date="2004" name="Science">
        <title>The genome of the diatom Thalassiosira pseudonana: ecology, evolution, and metabolism.</title>
        <authorList>
            <person name="Armbrust E.V."/>
            <person name="Berges J.A."/>
            <person name="Bowler C."/>
            <person name="Green B.R."/>
            <person name="Martinez D."/>
            <person name="Putnam N.H."/>
            <person name="Zhou S."/>
            <person name="Allen A.E."/>
            <person name="Apt K.E."/>
            <person name="Bechner M."/>
            <person name="Brzezinski M.A."/>
            <person name="Chaal B.K."/>
            <person name="Chiovitti A."/>
            <person name="Davis A.K."/>
            <person name="Demarest M.S."/>
            <person name="Detter J.C."/>
            <person name="Glavina T."/>
            <person name="Goodstein D."/>
            <person name="Hadi M.Z."/>
            <person name="Hellsten U."/>
            <person name="Hildebrand M."/>
            <person name="Jenkins B.D."/>
            <person name="Jurka J."/>
            <person name="Kapitonov V.V."/>
            <person name="Kroger N."/>
            <person name="Lau W.W."/>
            <person name="Lane T.W."/>
            <person name="Larimer F.W."/>
            <person name="Lippmeier J.C."/>
            <person name="Lucas S."/>
            <person name="Medina M."/>
            <person name="Montsant A."/>
            <person name="Obornik M."/>
            <person name="Parker M.S."/>
            <person name="Palenik B."/>
            <person name="Pazour G.J."/>
            <person name="Richardson P.M."/>
            <person name="Rynearson T.A."/>
            <person name="Saito M.A."/>
            <person name="Schwartz D.C."/>
            <person name="Thamatrakoln K."/>
            <person name="Valentin K."/>
            <person name="Vardi A."/>
            <person name="Wilkerson F.P."/>
            <person name="Rokhsar D.S."/>
        </authorList>
    </citation>
    <scope>NUCLEOTIDE SEQUENCE [LARGE SCALE GENOMIC DNA]</scope>
    <source>
        <strain evidence="3 4">CCMP1335</strain>
    </source>
</reference>
<feature type="compositionally biased region" description="Low complexity" evidence="2">
    <location>
        <begin position="18"/>
        <end position="31"/>
    </location>
</feature>
<dbReference type="HOGENOM" id="CLU_699261_0_0_1"/>
<evidence type="ECO:0000256" key="2">
    <source>
        <dbReference type="SAM" id="MobiDB-lite"/>
    </source>
</evidence>
<dbReference type="AlphaFoldDB" id="B8LDA8"/>
<evidence type="ECO:0000256" key="1">
    <source>
        <dbReference type="SAM" id="Coils"/>
    </source>
</evidence>
<organism evidence="3 4">
    <name type="scientific">Thalassiosira pseudonana</name>
    <name type="common">Marine diatom</name>
    <name type="synonym">Cyclotella nana</name>
    <dbReference type="NCBI Taxonomy" id="35128"/>
    <lineage>
        <taxon>Eukaryota</taxon>
        <taxon>Sar</taxon>
        <taxon>Stramenopiles</taxon>
        <taxon>Ochrophyta</taxon>
        <taxon>Bacillariophyta</taxon>
        <taxon>Coscinodiscophyceae</taxon>
        <taxon>Thalassiosirophycidae</taxon>
        <taxon>Thalassiosirales</taxon>
        <taxon>Thalassiosiraceae</taxon>
        <taxon>Thalassiosira</taxon>
    </lineage>
</organism>
<dbReference type="EMBL" id="DS999419">
    <property type="protein sequence ID" value="EED86774.1"/>
    <property type="molecule type" value="Genomic_DNA"/>
</dbReference>
<keyword evidence="1" id="KW-0175">Coiled coil</keyword>